<evidence type="ECO:0000259" key="2">
    <source>
        <dbReference type="Pfam" id="PF04069"/>
    </source>
</evidence>
<gene>
    <name evidence="3" type="ORF">SAMN04488085_11736</name>
</gene>
<organism evidence="3 4">
    <name type="scientific">Geodermatophilus ruber</name>
    <dbReference type="NCBI Taxonomy" id="504800"/>
    <lineage>
        <taxon>Bacteria</taxon>
        <taxon>Bacillati</taxon>
        <taxon>Actinomycetota</taxon>
        <taxon>Actinomycetes</taxon>
        <taxon>Geodermatophilales</taxon>
        <taxon>Geodermatophilaceae</taxon>
        <taxon>Geodermatophilus</taxon>
    </lineage>
</organism>
<dbReference type="FunCoup" id="A0A1I4KBL6">
    <property type="interactions" value="41"/>
</dbReference>
<keyword evidence="4" id="KW-1185">Reference proteome</keyword>
<evidence type="ECO:0000313" key="4">
    <source>
        <dbReference type="Proteomes" id="UP000199152"/>
    </source>
</evidence>
<dbReference type="Pfam" id="PF04069">
    <property type="entry name" value="OpuAC"/>
    <property type="match status" value="1"/>
</dbReference>
<dbReference type="Gene3D" id="3.40.190.10">
    <property type="entry name" value="Periplasmic binding protein-like II"/>
    <property type="match status" value="1"/>
</dbReference>
<dbReference type="SUPFAM" id="SSF53850">
    <property type="entry name" value="Periplasmic binding protein-like II"/>
    <property type="match status" value="1"/>
</dbReference>
<dbReference type="OrthoDB" id="9781705at2"/>
<name>A0A1I4KBL6_9ACTN</name>
<dbReference type="STRING" id="504800.SAMN04488085_11736"/>
<feature type="domain" description="ABC-type glycine betaine transport system substrate-binding" evidence="2">
    <location>
        <begin position="48"/>
        <end position="319"/>
    </location>
</feature>
<reference evidence="3 4" key="1">
    <citation type="submission" date="2016-10" db="EMBL/GenBank/DDBJ databases">
        <authorList>
            <person name="de Groot N.N."/>
        </authorList>
    </citation>
    <scope>NUCLEOTIDE SEQUENCE [LARGE SCALE GENOMIC DNA]</scope>
    <source>
        <strain evidence="3 4">DSM 45317</strain>
    </source>
</reference>
<accession>A0A1I4KBL6</accession>
<sequence>MRSLRRRAAALAASGAVLAGCGLTSATTFVPDAGPAAIEPIAAVEGEPIAVGAKNFTEQLILGKIAVIALQVAGFDVTDRSGIPGAAPARAAMVEGETDMQWEYTGTGWINYLGMPKGIPDQQEQWRAVRDADAKNGITWLPPAEANNTYAFAVRSEAVDDLGGVATLSDIAALPVEERTFCVESEFATRPDGFEPMLETYGIPLGDPQGVPRDNVSILDTGAVYTATDSGELCNFGEVFTTDGRIASLDLTVLEDDRGYFPAYNIAPIVRTETLEEYPEIADVFARITPLLTDEVMIELNGRVDVAGEDPADVALDWMVSEGLVSRG</sequence>
<proteinExistence type="predicted"/>
<dbReference type="EMBL" id="FOSW01000017">
    <property type="protein sequence ID" value="SFL76098.1"/>
    <property type="molecule type" value="Genomic_DNA"/>
</dbReference>
<dbReference type="GO" id="GO:0022857">
    <property type="term" value="F:transmembrane transporter activity"/>
    <property type="evidence" value="ECO:0007669"/>
    <property type="project" value="InterPro"/>
</dbReference>
<evidence type="ECO:0000313" key="3">
    <source>
        <dbReference type="EMBL" id="SFL76098.1"/>
    </source>
</evidence>
<dbReference type="Proteomes" id="UP000199152">
    <property type="component" value="Unassembled WGS sequence"/>
</dbReference>
<dbReference type="RefSeq" id="WP_091329265.1">
    <property type="nucleotide sequence ID" value="NZ_FOSW01000017.1"/>
</dbReference>
<dbReference type="InterPro" id="IPR007210">
    <property type="entry name" value="ABC_Gly_betaine_transp_sub-bd"/>
</dbReference>
<dbReference type="CDD" id="cd13611">
    <property type="entry name" value="PBP2_YehZ"/>
    <property type="match status" value="1"/>
</dbReference>
<protein>
    <submittedName>
        <fullName evidence="3">Osmoprotectant transport system substrate-binding protein</fullName>
    </submittedName>
</protein>
<feature type="signal peptide" evidence="1">
    <location>
        <begin position="1"/>
        <end position="19"/>
    </location>
</feature>
<dbReference type="GO" id="GO:0043190">
    <property type="term" value="C:ATP-binding cassette (ABC) transporter complex"/>
    <property type="evidence" value="ECO:0007669"/>
    <property type="project" value="InterPro"/>
</dbReference>
<dbReference type="PROSITE" id="PS51257">
    <property type="entry name" value="PROKAR_LIPOPROTEIN"/>
    <property type="match status" value="1"/>
</dbReference>
<feature type="chain" id="PRO_5038401899" evidence="1">
    <location>
        <begin position="20"/>
        <end position="328"/>
    </location>
</feature>
<dbReference type="AlphaFoldDB" id="A0A1I4KBL6"/>
<dbReference type="InParanoid" id="A0A1I4KBL6"/>
<keyword evidence="1" id="KW-0732">Signal</keyword>
<evidence type="ECO:0000256" key="1">
    <source>
        <dbReference type="SAM" id="SignalP"/>
    </source>
</evidence>
<dbReference type="Gene3D" id="3.40.190.120">
    <property type="entry name" value="Osmoprotection protein (prox), domain 2"/>
    <property type="match status" value="1"/>
</dbReference>